<dbReference type="Proteomes" id="UP000275076">
    <property type="component" value="Unassembled WGS sequence"/>
</dbReference>
<comment type="caution">
    <text evidence="2">The sequence shown here is derived from an EMBL/GenBank/DDBJ whole genome shotgun (WGS) entry which is preliminary data.</text>
</comment>
<organism evidence="2 3">
    <name type="scientific">Salibacterium salarium</name>
    <dbReference type="NCBI Taxonomy" id="284579"/>
    <lineage>
        <taxon>Bacteria</taxon>
        <taxon>Bacillati</taxon>
        <taxon>Bacillota</taxon>
        <taxon>Bacilli</taxon>
        <taxon>Bacillales</taxon>
        <taxon>Bacillaceae</taxon>
    </lineage>
</organism>
<protein>
    <recommendedName>
        <fullName evidence="4">Helix-turn-helix domain-containing protein</fullName>
    </recommendedName>
</protein>
<evidence type="ECO:0000313" key="2">
    <source>
        <dbReference type="EMBL" id="RSL31960.1"/>
    </source>
</evidence>
<dbReference type="Pfam" id="PF13730">
    <property type="entry name" value="HTH_36"/>
    <property type="match status" value="1"/>
</dbReference>
<feature type="region of interest" description="Disordered" evidence="1">
    <location>
        <begin position="116"/>
        <end position="152"/>
    </location>
</feature>
<sequence>METVKSAAHLQAAKANSYFSTIVELDRHVAKHAAILQWKSTEHVVLTFLAQHSLTYPGTSWMKVKTIAASVGKCVRTVNYALTALEDKNIIQRISVMREKRGGHSSNIIAILPRKTDTQDHDCRTNTAARPSSQNPTAPTSSAENSTTESFSLEPLKQDKNTYIYADSFATLIQSKWKDRIVRHTSSYMDKVIDTLMVEYEKAQFARKQWEIRKQSATIKVPVYDWLNEPDYRHIEDRTTWLD</sequence>
<feature type="compositionally biased region" description="Polar residues" evidence="1">
    <location>
        <begin position="125"/>
        <end position="151"/>
    </location>
</feature>
<accession>A0A3R9P5Z2</accession>
<proteinExistence type="predicted"/>
<gene>
    <name evidence="2" type="ORF">D7Z54_18455</name>
</gene>
<reference evidence="2 3" key="1">
    <citation type="submission" date="2018-10" db="EMBL/GenBank/DDBJ databases">
        <title>Draft genome sequence of Bacillus salarius IM0101, isolated from a hypersaline soil in Inner Mongolia, China.</title>
        <authorList>
            <person name="Yamprayoonswat W."/>
            <person name="Boonvisut S."/>
            <person name="Jumpathong W."/>
            <person name="Sittihan S."/>
            <person name="Ruangsuj P."/>
            <person name="Wanthongcharoen S."/>
            <person name="Thongpramul N."/>
            <person name="Pimmason S."/>
            <person name="Yu B."/>
            <person name="Yasawong M."/>
        </authorList>
    </citation>
    <scope>NUCLEOTIDE SEQUENCE [LARGE SCALE GENOMIC DNA]</scope>
    <source>
        <strain evidence="2 3">IM0101</strain>
    </source>
</reference>
<dbReference type="Gene3D" id="1.10.10.10">
    <property type="entry name" value="Winged helix-like DNA-binding domain superfamily/Winged helix DNA-binding domain"/>
    <property type="match status" value="1"/>
</dbReference>
<evidence type="ECO:0008006" key="4">
    <source>
        <dbReference type="Google" id="ProtNLM"/>
    </source>
</evidence>
<dbReference type="OrthoDB" id="2697418at2"/>
<dbReference type="EMBL" id="RBVX01000019">
    <property type="protein sequence ID" value="RSL31960.1"/>
    <property type="molecule type" value="Genomic_DNA"/>
</dbReference>
<keyword evidence="3" id="KW-1185">Reference proteome</keyword>
<dbReference type="AlphaFoldDB" id="A0A3R9P5Z2"/>
<evidence type="ECO:0000256" key="1">
    <source>
        <dbReference type="SAM" id="MobiDB-lite"/>
    </source>
</evidence>
<dbReference type="RefSeq" id="WP_125557750.1">
    <property type="nucleotide sequence ID" value="NZ_RBVX01000019.1"/>
</dbReference>
<evidence type="ECO:0000313" key="3">
    <source>
        <dbReference type="Proteomes" id="UP000275076"/>
    </source>
</evidence>
<name>A0A3R9P5Z2_9BACI</name>
<dbReference type="InterPro" id="IPR036388">
    <property type="entry name" value="WH-like_DNA-bd_sf"/>
</dbReference>